<reference evidence="2 3" key="1">
    <citation type="submission" date="2017-02" db="EMBL/GenBank/DDBJ databases">
        <title>The new phylogeny of genus Mycobacterium.</title>
        <authorList>
            <person name="Tortoli E."/>
            <person name="Trovato A."/>
            <person name="Cirillo D.M."/>
        </authorList>
    </citation>
    <scope>NUCLEOTIDE SEQUENCE [LARGE SCALE GENOMIC DNA]</scope>
    <source>
        <strain evidence="2 3">DSM 45093</strain>
    </source>
</reference>
<feature type="region of interest" description="Disordered" evidence="1">
    <location>
        <begin position="1"/>
        <end position="30"/>
    </location>
</feature>
<sequence>MTDMGSLQNRESHMTGKQHRTGRRGFTGAVGRRRSRAVAAGSAVGAFLAFGVAPVSVAPVAHADELDWVVDLLGSDLAGALGDLGQASSWETLFDAASWEPLL</sequence>
<feature type="non-terminal residue" evidence="2">
    <location>
        <position position="103"/>
    </location>
</feature>
<evidence type="ECO:0000313" key="2">
    <source>
        <dbReference type="EMBL" id="ORA75008.1"/>
    </source>
</evidence>
<accession>A0A1X0DRP4</accession>
<organism evidence="2 3">
    <name type="scientific">Mycolicibacter kumamotonensis</name>
    <dbReference type="NCBI Taxonomy" id="354243"/>
    <lineage>
        <taxon>Bacteria</taxon>
        <taxon>Bacillati</taxon>
        <taxon>Actinomycetota</taxon>
        <taxon>Actinomycetes</taxon>
        <taxon>Mycobacteriales</taxon>
        <taxon>Mycobacteriaceae</taxon>
        <taxon>Mycolicibacter</taxon>
    </lineage>
</organism>
<dbReference type="Proteomes" id="UP000192713">
    <property type="component" value="Unassembled WGS sequence"/>
</dbReference>
<evidence type="ECO:0000256" key="1">
    <source>
        <dbReference type="SAM" id="MobiDB-lite"/>
    </source>
</evidence>
<evidence type="ECO:0000313" key="3">
    <source>
        <dbReference type="Proteomes" id="UP000192713"/>
    </source>
</evidence>
<dbReference type="EMBL" id="MVHU01000068">
    <property type="protein sequence ID" value="ORA75008.1"/>
    <property type="molecule type" value="Genomic_DNA"/>
</dbReference>
<protein>
    <submittedName>
        <fullName evidence="2">Uncharacterized protein</fullName>
    </submittedName>
</protein>
<comment type="caution">
    <text evidence="2">The sequence shown here is derived from an EMBL/GenBank/DDBJ whole genome shotgun (WGS) entry which is preliminary data.</text>
</comment>
<name>A0A1X0DRP4_9MYCO</name>
<dbReference type="AlphaFoldDB" id="A0A1X0DRP4"/>
<proteinExistence type="predicted"/>
<gene>
    <name evidence="2" type="ORF">BST28_22445</name>
</gene>